<accession>A0A9D1AGS3</accession>
<sequence length="71" mass="7198">MNIFSGCGCGSNSCLWILILLLIAASCSGNGLDSVLSGSCTPILIALIYAMWKNGTLSSIFCGNGSSCGCN</sequence>
<organism evidence="1 2">
    <name type="scientific">Candidatus Coproplasma stercoripullorum</name>
    <dbReference type="NCBI Taxonomy" id="2840751"/>
    <lineage>
        <taxon>Bacteria</taxon>
        <taxon>Bacillati</taxon>
        <taxon>Bacillota</taxon>
        <taxon>Clostridia</taxon>
        <taxon>Eubacteriales</taxon>
        <taxon>Candidatus Coproplasma</taxon>
    </lineage>
</organism>
<dbReference type="AlphaFoldDB" id="A0A9D1AGS3"/>
<evidence type="ECO:0000313" key="2">
    <source>
        <dbReference type="Proteomes" id="UP000824179"/>
    </source>
</evidence>
<evidence type="ECO:0008006" key="3">
    <source>
        <dbReference type="Google" id="ProtNLM"/>
    </source>
</evidence>
<reference evidence="1" key="2">
    <citation type="journal article" date="2021" name="PeerJ">
        <title>Extensive microbial diversity within the chicken gut microbiome revealed by metagenomics and culture.</title>
        <authorList>
            <person name="Gilroy R."/>
            <person name="Ravi A."/>
            <person name="Getino M."/>
            <person name="Pursley I."/>
            <person name="Horton D.L."/>
            <person name="Alikhan N.F."/>
            <person name="Baker D."/>
            <person name="Gharbi K."/>
            <person name="Hall N."/>
            <person name="Watson M."/>
            <person name="Adriaenssens E.M."/>
            <person name="Foster-Nyarko E."/>
            <person name="Jarju S."/>
            <person name="Secka A."/>
            <person name="Antonio M."/>
            <person name="Oren A."/>
            <person name="Chaudhuri R.R."/>
            <person name="La Ragione R."/>
            <person name="Hildebrand F."/>
            <person name="Pallen M.J."/>
        </authorList>
    </citation>
    <scope>NUCLEOTIDE SEQUENCE</scope>
    <source>
        <strain evidence="1">ChiW25-3613</strain>
    </source>
</reference>
<comment type="caution">
    <text evidence="1">The sequence shown here is derived from an EMBL/GenBank/DDBJ whole genome shotgun (WGS) entry which is preliminary data.</text>
</comment>
<dbReference type="EMBL" id="DVHB01000130">
    <property type="protein sequence ID" value="HIR40192.1"/>
    <property type="molecule type" value="Genomic_DNA"/>
</dbReference>
<protein>
    <recommendedName>
        <fullName evidence="3">Chorion class high-cysteine HCB protein 13</fullName>
    </recommendedName>
</protein>
<proteinExistence type="predicted"/>
<reference evidence="1" key="1">
    <citation type="submission" date="2020-10" db="EMBL/GenBank/DDBJ databases">
        <authorList>
            <person name="Gilroy R."/>
        </authorList>
    </citation>
    <scope>NUCLEOTIDE SEQUENCE</scope>
    <source>
        <strain evidence="1">ChiW25-3613</strain>
    </source>
</reference>
<gene>
    <name evidence="1" type="ORF">IAB90_07415</name>
</gene>
<dbReference type="Proteomes" id="UP000824179">
    <property type="component" value="Unassembled WGS sequence"/>
</dbReference>
<name>A0A9D1AGS3_9FIRM</name>
<evidence type="ECO:0000313" key="1">
    <source>
        <dbReference type="EMBL" id="HIR40192.1"/>
    </source>
</evidence>